<evidence type="ECO:0000256" key="1">
    <source>
        <dbReference type="SAM" id="MobiDB-lite"/>
    </source>
</evidence>
<dbReference type="OrthoDB" id="8059068at2759"/>
<organism evidence="3 4">
    <name type="scientific">Diabrotica balteata</name>
    <name type="common">Banded cucumber beetle</name>
    <dbReference type="NCBI Taxonomy" id="107213"/>
    <lineage>
        <taxon>Eukaryota</taxon>
        <taxon>Metazoa</taxon>
        <taxon>Ecdysozoa</taxon>
        <taxon>Arthropoda</taxon>
        <taxon>Hexapoda</taxon>
        <taxon>Insecta</taxon>
        <taxon>Pterygota</taxon>
        <taxon>Neoptera</taxon>
        <taxon>Endopterygota</taxon>
        <taxon>Coleoptera</taxon>
        <taxon>Polyphaga</taxon>
        <taxon>Cucujiformia</taxon>
        <taxon>Chrysomeloidea</taxon>
        <taxon>Chrysomelidae</taxon>
        <taxon>Galerucinae</taxon>
        <taxon>Diabroticina</taxon>
        <taxon>Diabroticites</taxon>
        <taxon>Diabrotica</taxon>
    </lineage>
</organism>
<evidence type="ECO:0000313" key="3">
    <source>
        <dbReference type="EMBL" id="CAG9839216.1"/>
    </source>
</evidence>
<name>A0A9N9TAJ2_DIABA</name>
<proteinExistence type="predicted"/>
<dbReference type="Proteomes" id="UP001153709">
    <property type="component" value="Chromosome 8"/>
</dbReference>
<dbReference type="GO" id="GO:0005912">
    <property type="term" value="C:adherens junction"/>
    <property type="evidence" value="ECO:0007669"/>
    <property type="project" value="TreeGrafter"/>
</dbReference>
<reference evidence="3" key="1">
    <citation type="submission" date="2022-01" db="EMBL/GenBank/DDBJ databases">
        <authorList>
            <person name="King R."/>
        </authorList>
    </citation>
    <scope>NUCLEOTIDE SEQUENCE</scope>
</reference>
<feature type="region of interest" description="Disordered" evidence="1">
    <location>
        <begin position="81"/>
        <end position="102"/>
    </location>
</feature>
<evidence type="ECO:0000259" key="2">
    <source>
        <dbReference type="Pfam" id="PF21789"/>
    </source>
</evidence>
<accession>A0A9N9TAJ2</accession>
<dbReference type="EMBL" id="OU898283">
    <property type="protein sequence ID" value="CAG9839216.1"/>
    <property type="molecule type" value="Genomic_DNA"/>
</dbReference>
<dbReference type="PANTHER" id="PTHR10398">
    <property type="entry name" value="AFADIN"/>
    <property type="match status" value="1"/>
</dbReference>
<dbReference type="Pfam" id="PF21789">
    <property type="entry name" value="TNP-like_RNaseH_C"/>
    <property type="match status" value="1"/>
</dbReference>
<sequence length="239" mass="26579">MYKKLITKGVKNDGYELFIPAIKVTCRGVVNNVGASISDIELITFSGVSSVNIKVLEVRRFKRKSKYGSGSIMFHVRRRPADCAPRKRKKKPGALGQATSTRDVRGDTAPLLVELGPDGSAPHPGDTARTIRLTNDVMEELQKYNVSYLLTSFLNQDPLENFFAIVRNRGGYNSTPSVSQLRIAIKHNTNIKLKICLDNGNYAIAQTDNLNLTHEVTSVKISDESIETQTVHVEKYLDK</sequence>
<gene>
    <name evidence="3" type="ORF">DIABBA_LOCUS12004</name>
</gene>
<protein>
    <recommendedName>
        <fullName evidence="2">Transposable element P transposase-like RNase H C-terminal domain-containing protein</fullName>
    </recommendedName>
</protein>
<dbReference type="GO" id="GO:0032880">
    <property type="term" value="P:regulation of protein localization"/>
    <property type="evidence" value="ECO:0007669"/>
    <property type="project" value="TreeGrafter"/>
</dbReference>
<dbReference type="InterPro" id="IPR048367">
    <property type="entry name" value="TNP-like_RNaseH_C"/>
</dbReference>
<keyword evidence="4" id="KW-1185">Reference proteome</keyword>
<dbReference type="GO" id="GO:0050839">
    <property type="term" value="F:cell adhesion molecule binding"/>
    <property type="evidence" value="ECO:0007669"/>
    <property type="project" value="TreeGrafter"/>
</dbReference>
<dbReference type="AlphaFoldDB" id="A0A9N9TAJ2"/>
<evidence type="ECO:0000313" key="4">
    <source>
        <dbReference type="Proteomes" id="UP001153709"/>
    </source>
</evidence>
<feature type="domain" description="Transposable element P transposase-like RNase H C-terminal" evidence="2">
    <location>
        <begin position="154"/>
        <end position="182"/>
    </location>
</feature>
<dbReference type="InterPro" id="IPR028842">
    <property type="entry name" value="Afadin"/>
</dbReference>
<dbReference type="PANTHER" id="PTHR10398:SF2">
    <property type="entry name" value="AFADIN"/>
    <property type="match status" value="1"/>
</dbReference>